<organism evidence="2 3">
    <name type="scientific">Brevundimonas phage vB_BgoS-Bajun</name>
    <dbReference type="NCBI Taxonomy" id="2948594"/>
    <lineage>
        <taxon>Viruses</taxon>
        <taxon>Duplodnaviria</taxon>
        <taxon>Heunggongvirae</taxon>
        <taxon>Uroviricota</taxon>
        <taxon>Caudoviricetes</taxon>
        <taxon>Dolichocephalovirinae</taxon>
    </lineage>
</organism>
<evidence type="ECO:0000313" key="2">
    <source>
        <dbReference type="EMBL" id="UTC29761.1"/>
    </source>
</evidence>
<protein>
    <submittedName>
        <fullName evidence="2">Uncharacterized protein</fullName>
    </submittedName>
</protein>
<keyword evidence="3" id="KW-1185">Reference proteome</keyword>
<proteinExistence type="predicted"/>
<feature type="transmembrane region" description="Helical" evidence="1">
    <location>
        <begin position="6"/>
        <end position="24"/>
    </location>
</feature>
<dbReference type="Proteomes" id="UP001057427">
    <property type="component" value="Segment"/>
</dbReference>
<evidence type="ECO:0000313" key="3">
    <source>
        <dbReference type="Proteomes" id="UP001057427"/>
    </source>
</evidence>
<keyword evidence="1" id="KW-1133">Transmembrane helix</keyword>
<gene>
    <name evidence="2" type="ORF">BAJUN_01310</name>
</gene>
<reference evidence="2" key="1">
    <citation type="submission" date="2022-05" db="EMBL/GenBank/DDBJ databases">
        <authorList>
            <person name="Friedrich I."/>
            <person name="Poehlein A."/>
            <person name="Schneider D."/>
            <person name="Hertel R."/>
            <person name="Daniel R."/>
        </authorList>
    </citation>
    <scope>NUCLEOTIDE SEQUENCE</scope>
</reference>
<feature type="transmembrane region" description="Helical" evidence="1">
    <location>
        <begin position="36"/>
        <end position="58"/>
    </location>
</feature>
<keyword evidence="1" id="KW-0472">Membrane</keyword>
<keyword evidence="1" id="KW-0812">Transmembrane</keyword>
<name>A0A9E7N7N0_9CAUD</name>
<evidence type="ECO:0000256" key="1">
    <source>
        <dbReference type="SAM" id="Phobius"/>
    </source>
</evidence>
<accession>A0A9E7N7N0</accession>
<sequence length="59" mass="6361">MKGLSVVDVCVLTAVLFVGAGLFLAPPGTKERQRLWTALGCYGIGYVWLSYGIIKALFP</sequence>
<dbReference type="EMBL" id="ON529858">
    <property type="protein sequence ID" value="UTC29761.1"/>
    <property type="molecule type" value="Genomic_DNA"/>
</dbReference>